<dbReference type="GO" id="GO:0010052">
    <property type="term" value="P:guard cell differentiation"/>
    <property type="evidence" value="ECO:0007669"/>
    <property type="project" value="UniProtKB-UniRule"/>
</dbReference>
<comment type="caution">
    <text evidence="8">The sequence shown here is derived from an EMBL/GenBank/DDBJ whole genome shotgun (WGS) entry which is preliminary data.</text>
</comment>
<evidence type="ECO:0000256" key="2">
    <source>
        <dbReference type="ARBA" id="ARBA00008127"/>
    </source>
</evidence>
<comment type="function">
    <text evidence="7">Controls stomatal patterning.</text>
</comment>
<dbReference type="EMBL" id="JAVXUP010002555">
    <property type="protein sequence ID" value="KAK3002646.1"/>
    <property type="molecule type" value="Genomic_DNA"/>
</dbReference>
<gene>
    <name evidence="8" type="ORF">RJ639_018589</name>
</gene>
<evidence type="ECO:0000256" key="4">
    <source>
        <dbReference type="ARBA" id="ARBA00022525"/>
    </source>
</evidence>
<evidence type="ECO:0000256" key="3">
    <source>
        <dbReference type="ARBA" id="ARBA00022473"/>
    </source>
</evidence>
<keyword evidence="5" id="KW-0732">Signal</keyword>
<keyword evidence="6" id="KW-1015">Disulfide bond</keyword>
<protein>
    <recommendedName>
        <fullName evidence="7">Epidermal patterning factor-like protein</fullName>
    </recommendedName>
</protein>
<comment type="subcellular location">
    <subcellularLocation>
        <location evidence="1 7">Secreted</location>
    </subcellularLocation>
</comment>
<dbReference type="InterPro" id="IPR039455">
    <property type="entry name" value="EPFL"/>
</dbReference>
<dbReference type="PANTHER" id="PTHR33109">
    <property type="entry name" value="EPIDERMAL PATTERNING FACTOR-LIKE PROTEIN 4"/>
    <property type="match status" value="1"/>
</dbReference>
<dbReference type="Proteomes" id="UP001188597">
    <property type="component" value="Unassembled WGS sequence"/>
</dbReference>
<dbReference type="PANTHER" id="PTHR33109:SF7">
    <property type="entry name" value="EPIDERMAL PATTERNING FACTOR-LIKE PROTEIN 2"/>
    <property type="match status" value="1"/>
</dbReference>
<dbReference type="GO" id="GO:0005576">
    <property type="term" value="C:extracellular region"/>
    <property type="evidence" value="ECO:0007669"/>
    <property type="project" value="UniProtKB-SubCell"/>
</dbReference>
<proteinExistence type="inferred from homology"/>
<evidence type="ECO:0000313" key="8">
    <source>
        <dbReference type="EMBL" id="KAK3002646.1"/>
    </source>
</evidence>
<name>A0AA88V693_9ASTE</name>
<evidence type="ECO:0000256" key="1">
    <source>
        <dbReference type="ARBA" id="ARBA00004613"/>
    </source>
</evidence>
<keyword evidence="3 7" id="KW-0217">Developmental protein</keyword>
<accession>A0AA88V693</accession>
<dbReference type="AlphaFoldDB" id="A0AA88V693"/>
<sequence length="202" mass="22916">MWDIKLDTVIICLFPCIDDMHTCMESSPAATCKIKNRSEEHKFPAPFEQAENVSLCFFLGVNTQMAYQVDYSKKDTTARQLKRKRGRVGRMVAISTMKDLLEERGRTMVKVKPVAPSQAVVMEERMILRPQIGSRPPRCERRCASCGHCEAIQVPANPQTKTGSRNSTTVSTITYSTNTDDNYSNYKPMSWKCKCGNFIFNP</sequence>
<reference evidence="8" key="1">
    <citation type="submission" date="2022-12" db="EMBL/GenBank/DDBJ databases">
        <title>Draft genome assemblies for two species of Escallonia (Escalloniales).</title>
        <authorList>
            <person name="Chanderbali A."/>
            <person name="Dervinis C."/>
            <person name="Anghel I."/>
            <person name="Soltis D."/>
            <person name="Soltis P."/>
            <person name="Zapata F."/>
        </authorList>
    </citation>
    <scope>NUCLEOTIDE SEQUENCE</scope>
    <source>
        <strain evidence="8">UCBG64.0493</strain>
        <tissue evidence="8">Leaf</tissue>
    </source>
</reference>
<evidence type="ECO:0000256" key="5">
    <source>
        <dbReference type="ARBA" id="ARBA00022729"/>
    </source>
</evidence>
<evidence type="ECO:0000313" key="9">
    <source>
        <dbReference type="Proteomes" id="UP001188597"/>
    </source>
</evidence>
<evidence type="ECO:0000256" key="7">
    <source>
        <dbReference type="RuleBase" id="RU367102"/>
    </source>
</evidence>
<keyword evidence="9" id="KW-1185">Reference proteome</keyword>
<dbReference type="Pfam" id="PF17181">
    <property type="entry name" value="EPF"/>
    <property type="match status" value="1"/>
</dbReference>
<organism evidence="8 9">
    <name type="scientific">Escallonia herrerae</name>
    <dbReference type="NCBI Taxonomy" id="1293975"/>
    <lineage>
        <taxon>Eukaryota</taxon>
        <taxon>Viridiplantae</taxon>
        <taxon>Streptophyta</taxon>
        <taxon>Embryophyta</taxon>
        <taxon>Tracheophyta</taxon>
        <taxon>Spermatophyta</taxon>
        <taxon>Magnoliopsida</taxon>
        <taxon>eudicotyledons</taxon>
        <taxon>Gunneridae</taxon>
        <taxon>Pentapetalae</taxon>
        <taxon>asterids</taxon>
        <taxon>campanulids</taxon>
        <taxon>Escalloniales</taxon>
        <taxon>Escalloniaceae</taxon>
        <taxon>Escallonia</taxon>
    </lineage>
</organism>
<keyword evidence="4 7" id="KW-0964">Secreted</keyword>
<comment type="similarity">
    <text evidence="2 7">Belongs to the plant cysteine rich small secretory peptide family. Epidermal patterning factor subfamily.</text>
</comment>
<evidence type="ECO:0000256" key="6">
    <source>
        <dbReference type="ARBA" id="ARBA00023157"/>
    </source>
</evidence>